<accession>A0A1F6V993</accession>
<protein>
    <submittedName>
        <fullName evidence="2">Uncharacterized protein</fullName>
    </submittedName>
</protein>
<dbReference type="Proteomes" id="UP000177370">
    <property type="component" value="Unassembled WGS sequence"/>
</dbReference>
<sequence length="328" mass="37056">MDKEELQQKIALYYSKLPPKAQAVFSSMKWLETIKSISEKYGLNDKQKEILGTETTLVLLGIIDIIKYEEILIEELALSKESVDKMLSEINDLIINNIRPELIDAFNANKNSLEKENPEIEPVLDTRFGKLSPDLEKIIDESNYQDILYGIGKEKNFSVTKMGALERATTDLIMGTIHPDEFENVLENNLELPLEKVRELVNIINERIFKKIREELIKNVERKKIFANKKAEEKQDTQVLGAHGIEIVENPPLLIKEGAGGGNSEENHPASGTPPQQGGEETHPILAQKLSGPYQAPVVKTDHSLQNLQPSSEQQNKPVIDPYREIPE</sequence>
<comment type="caution">
    <text evidence="2">The sequence shown here is derived from an EMBL/GenBank/DDBJ whole genome shotgun (WGS) entry which is preliminary data.</text>
</comment>
<reference evidence="2 3" key="1">
    <citation type="journal article" date="2016" name="Nat. Commun.">
        <title>Thousands of microbial genomes shed light on interconnected biogeochemical processes in an aquifer system.</title>
        <authorList>
            <person name="Anantharaman K."/>
            <person name="Brown C.T."/>
            <person name="Hug L.A."/>
            <person name="Sharon I."/>
            <person name="Castelle C.J."/>
            <person name="Probst A.J."/>
            <person name="Thomas B.C."/>
            <person name="Singh A."/>
            <person name="Wilkins M.J."/>
            <person name="Karaoz U."/>
            <person name="Brodie E.L."/>
            <person name="Williams K.H."/>
            <person name="Hubbard S.S."/>
            <person name="Banfield J.F."/>
        </authorList>
    </citation>
    <scope>NUCLEOTIDE SEQUENCE [LARGE SCALE GENOMIC DNA]</scope>
</reference>
<evidence type="ECO:0000313" key="3">
    <source>
        <dbReference type="Proteomes" id="UP000177370"/>
    </source>
</evidence>
<feature type="compositionally biased region" description="Polar residues" evidence="1">
    <location>
        <begin position="304"/>
        <end position="317"/>
    </location>
</feature>
<dbReference type="EMBL" id="MFTP01000003">
    <property type="protein sequence ID" value="OGI66134.1"/>
    <property type="molecule type" value="Genomic_DNA"/>
</dbReference>
<proteinExistence type="predicted"/>
<evidence type="ECO:0000313" key="2">
    <source>
        <dbReference type="EMBL" id="OGI66134.1"/>
    </source>
</evidence>
<organism evidence="2 3">
    <name type="scientific">Candidatus Nomurabacteria bacterium RIFCSPHIGHO2_01_FULL_40_24b</name>
    <dbReference type="NCBI Taxonomy" id="1801739"/>
    <lineage>
        <taxon>Bacteria</taxon>
        <taxon>Candidatus Nomuraibacteriota</taxon>
    </lineage>
</organism>
<evidence type="ECO:0000256" key="1">
    <source>
        <dbReference type="SAM" id="MobiDB-lite"/>
    </source>
</evidence>
<feature type="region of interest" description="Disordered" evidence="1">
    <location>
        <begin position="254"/>
        <end position="328"/>
    </location>
</feature>
<name>A0A1F6V993_9BACT</name>
<gene>
    <name evidence="2" type="ORF">A2647_03090</name>
</gene>
<dbReference type="AlphaFoldDB" id="A0A1F6V993"/>